<evidence type="ECO:0000313" key="12">
    <source>
        <dbReference type="EMBL" id="KAF9519345.1"/>
    </source>
</evidence>
<evidence type="ECO:0000256" key="7">
    <source>
        <dbReference type="ARBA" id="ARBA00022989"/>
    </source>
</evidence>
<evidence type="ECO:0000256" key="10">
    <source>
        <dbReference type="SAM" id="MobiDB-lite"/>
    </source>
</evidence>
<evidence type="ECO:0000256" key="3">
    <source>
        <dbReference type="ARBA" id="ARBA00005316"/>
    </source>
</evidence>
<dbReference type="PANTHER" id="PTHR21072:SF13">
    <property type="entry name" value="GPI TRANSAMIDASE COMPONENT PIG-S"/>
    <property type="match status" value="1"/>
</dbReference>
<keyword evidence="8 11" id="KW-0472">Membrane</keyword>
<dbReference type="GO" id="GO:0042765">
    <property type="term" value="C:GPI-anchor transamidase complex"/>
    <property type="evidence" value="ECO:0007669"/>
    <property type="project" value="InterPro"/>
</dbReference>
<dbReference type="InterPro" id="IPR019540">
    <property type="entry name" value="PtdIno-glycan_biosynth_class_S"/>
</dbReference>
<organism evidence="12 13">
    <name type="scientific">Hydnum rufescens UP504</name>
    <dbReference type="NCBI Taxonomy" id="1448309"/>
    <lineage>
        <taxon>Eukaryota</taxon>
        <taxon>Fungi</taxon>
        <taxon>Dikarya</taxon>
        <taxon>Basidiomycota</taxon>
        <taxon>Agaricomycotina</taxon>
        <taxon>Agaricomycetes</taxon>
        <taxon>Cantharellales</taxon>
        <taxon>Hydnaceae</taxon>
        <taxon>Hydnum</taxon>
    </lineage>
</organism>
<feature type="region of interest" description="Disordered" evidence="10">
    <location>
        <begin position="448"/>
        <end position="469"/>
    </location>
</feature>
<dbReference type="AlphaFoldDB" id="A0A9P6B9E1"/>
<dbReference type="OrthoDB" id="28748at2759"/>
<proteinExistence type="inferred from homology"/>
<dbReference type="GO" id="GO:0006506">
    <property type="term" value="P:GPI anchor biosynthetic process"/>
    <property type="evidence" value="ECO:0007669"/>
    <property type="project" value="UniProtKB-KW"/>
</dbReference>
<accession>A0A9P6B9E1</accession>
<sequence length="469" mass="52174">MPSDGEDIAVAQISSRRLILRSYWIVVLFALPLWWSTTSIERLSLPATRVRSQQNRQLRLPIEIALDSCPSHAALVPQILSEFTSWTNSHNDRWGHLDVHLVNNSDTSPYLGTASRYNVKLGCCRSTCANGHPEITLSDRNMQLGIPKEGIRASYVVRTLEDLLIPPVPSVQAQFSPRYRLAFSLLNEDAAVGGAASAWAIEDAIDGYLTPTLTELSIVHNFTIETVTGPRTAADSEWKGYELDQDELKTFINSAEWTLASSVNNDIVLHFILFVPTHSGVRWTRSSTNAFIIPQWGGVVIYNPPDSRISHPFAIFRSQLHSLLGVPSVPPNITVKTDSVLSAWQLDALLRRRGVENTKGTIEALNSIMKLVDRISNMPVRADVRGDVLGALDALDDVHTHRLSPASLLSRSSEALTLSSRAFFNPGMLAMLYFPVEHKYAIRAWRQERRKKSGGDTKRDSGEEVSKDD</sequence>
<comment type="subcellular location">
    <subcellularLocation>
        <location evidence="1">Endoplasmic reticulum membrane</location>
        <topology evidence="1">Multi-pass membrane protein</topology>
    </subcellularLocation>
</comment>
<dbReference type="EMBL" id="MU128918">
    <property type="protein sequence ID" value="KAF9519345.1"/>
    <property type="molecule type" value="Genomic_DNA"/>
</dbReference>
<comment type="pathway">
    <text evidence="2">Glycolipid biosynthesis; glycosylphosphatidylinositol-anchor biosynthesis.</text>
</comment>
<evidence type="ECO:0000256" key="9">
    <source>
        <dbReference type="ARBA" id="ARBA00023180"/>
    </source>
</evidence>
<comment type="caution">
    <text evidence="12">The sequence shown here is derived from an EMBL/GenBank/DDBJ whole genome shotgun (WGS) entry which is preliminary data.</text>
</comment>
<protein>
    <recommendedName>
        <fullName evidence="14">GPI transamidase component PIG-S</fullName>
    </recommendedName>
</protein>
<feature type="compositionally biased region" description="Basic and acidic residues" evidence="10">
    <location>
        <begin position="453"/>
        <end position="469"/>
    </location>
</feature>
<evidence type="ECO:0000256" key="6">
    <source>
        <dbReference type="ARBA" id="ARBA00022824"/>
    </source>
</evidence>
<keyword evidence="7 11" id="KW-1133">Transmembrane helix</keyword>
<feature type="transmembrane region" description="Helical" evidence="11">
    <location>
        <begin position="18"/>
        <end position="35"/>
    </location>
</feature>
<keyword evidence="5 11" id="KW-0812">Transmembrane</keyword>
<reference evidence="12" key="1">
    <citation type="journal article" date="2020" name="Nat. Commun.">
        <title>Large-scale genome sequencing of mycorrhizal fungi provides insights into the early evolution of symbiotic traits.</title>
        <authorList>
            <person name="Miyauchi S."/>
            <person name="Kiss E."/>
            <person name="Kuo A."/>
            <person name="Drula E."/>
            <person name="Kohler A."/>
            <person name="Sanchez-Garcia M."/>
            <person name="Morin E."/>
            <person name="Andreopoulos B."/>
            <person name="Barry K.W."/>
            <person name="Bonito G."/>
            <person name="Buee M."/>
            <person name="Carver A."/>
            <person name="Chen C."/>
            <person name="Cichocki N."/>
            <person name="Clum A."/>
            <person name="Culley D."/>
            <person name="Crous P.W."/>
            <person name="Fauchery L."/>
            <person name="Girlanda M."/>
            <person name="Hayes R.D."/>
            <person name="Keri Z."/>
            <person name="LaButti K."/>
            <person name="Lipzen A."/>
            <person name="Lombard V."/>
            <person name="Magnuson J."/>
            <person name="Maillard F."/>
            <person name="Murat C."/>
            <person name="Nolan M."/>
            <person name="Ohm R.A."/>
            <person name="Pangilinan J."/>
            <person name="Pereira M.F."/>
            <person name="Perotto S."/>
            <person name="Peter M."/>
            <person name="Pfister S."/>
            <person name="Riley R."/>
            <person name="Sitrit Y."/>
            <person name="Stielow J.B."/>
            <person name="Szollosi G."/>
            <person name="Zifcakova L."/>
            <person name="Stursova M."/>
            <person name="Spatafora J.W."/>
            <person name="Tedersoo L."/>
            <person name="Vaario L.M."/>
            <person name="Yamada A."/>
            <person name="Yan M."/>
            <person name="Wang P."/>
            <person name="Xu J."/>
            <person name="Bruns T."/>
            <person name="Baldrian P."/>
            <person name="Vilgalys R."/>
            <person name="Dunand C."/>
            <person name="Henrissat B."/>
            <person name="Grigoriev I.V."/>
            <person name="Hibbett D."/>
            <person name="Nagy L.G."/>
            <person name="Martin F.M."/>
        </authorList>
    </citation>
    <scope>NUCLEOTIDE SEQUENCE</scope>
    <source>
        <strain evidence="12">UP504</strain>
    </source>
</reference>
<evidence type="ECO:0000256" key="1">
    <source>
        <dbReference type="ARBA" id="ARBA00004477"/>
    </source>
</evidence>
<keyword evidence="9" id="KW-0325">Glycoprotein</keyword>
<evidence type="ECO:0000256" key="11">
    <source>
        <dbReference type="SAM" id="Phobius"/>
    </source>
</evidence>
<dbReference type="GO" id="GO:0016255">
    <property type="term" value="P:attachment of GPI anchor to protein"/>
    <property type="evidence" value="ECO:0007669"/>
    <property type="project" value="InterPro"/>
</dbReference>
<keyword evidence="13" id="KW-1185">Reference proteome</keyword>
<evidence type="ECO:0008006" key="14">
    <source>
        <dbReference type="Google" id="ProtNLM"/>
    </source>
</evidence>
<dbReference type="Pfam" id="PF10510">
    <property type="entry name" value="PIG-S"/>
    <property type="match status" value="2"/>
</dbReference>
<keyword evidence="4" id="KW-0337">GPI-anchor biosynthesis</keyword>
<evidence type="ECO:0000256" key="4">
    <source>
        <dbReference type="ARBA" id="ARBA00022502"/>
    </source>
</evidence>
<keyword evidence="6" id="KW-0256">Endoplasmic reticulum</keyword>
<name>A0A9P6B9E1_9AGAM</name>
<gene>
    <name evidence="12" type="ORF">BS47DRAFT_1337106</name>
</gene>
<dbReference type="PANTHER" id="PTHR21072">
    <property type="entry name" value="GPI TRANSAMIDASE COMPONENT PIG-S"/>
    <property type="match status" value="1"/>
</dbReference>
<dbReference type="Proteomes" id="UP000886523">
    <property type="component" value="Unassembled WGS sequence"/>
</dbReference>
<evidence type="ECO:0000313" key="13">
    <source>
        <dbReference type="Proteomes" id="UP000886523"/>
    </source>
</evidence>
<evidence type="ECO:0000256" key="8">
    <source>
        <dbReference type="ARBA" id="ARBA00023136"/>
    </source>
</evidence>
<comment type="similarity">
    <text evidence="3">Belongs to the PIGS family.</text>
</comment>
<evidence type="ECO:0000256" key="5">
    <source>
        <dbReference type="ARBA" id="ARBA00022692"/>
    </source>
</evidence>
<evidence type="ECO:0000256" key="2">
    <source>
        <dbReference type="ARBA" id="ARBA00004687"/>
    </source>
</evidence>